<dbReference type="InterPro" id="IPR027304">
    <property type="entry name" value="Trigger_fact/SurA_dom_sf"/>
</dbReference>
<sequence>MAKTWVLLLFAFTLAACGGKEQAGPETAAARVNSAYLDKQELTGIVPAGTSKQDSLAIIKAYIDRWASQRLLYDAALVNIGDEKQQELEHLIEQYKTDLYTKAYLEEMVKQSVDTLVTEKEIEDYYKANKANFRTPETLVKLRYIRMEKGHPRFSAVNQKFTGGGKKNIKALTDMALQFKSYAFNDSVWTSMNDVYQKLPFITPENRDKYVSGGITYQYPDSTDVYLVKVVQVMGPSQAAPYDYIKPTIKQLIINNRKLELIKKFQKEITDDATKDKKYEVYK</sequence>
<dbReference type="PROSITE" id="PS51257">
    <property type="entry name" value="PROKAR_LIPOPROTEIN"/>
    <property type="match status" value="1"/>
</dbReference>
<dbReference type="Proteomes" id="UP000037755">
    <property type="component" value="Unassembled WGS sequence"/>
</dbReference>
<dbReference type="OrthoDB" id="9785180at2"/>
<dbReference type="RefSeq" id="WP_054405650.1">
    <property type="nucleotide sequence ID" value="NZ_FOYA01000012.1"/>
</dbReference>
<evidence type="ECO:0000256" key="1">
    <source>
        <dbReference type="SAM" id="SignalP"/>
    </source>
</evidence>
<dbReference type="SUPFAM" id="SSF109998">
    <property type="entry name" value="Triger factor/SurA peptide-binding domain-like"/>
    <property type="match status" value="1"/>
</dbReference>
<evidence type="ECO:0000313" key="3">
    <source>
        <dbReference type="Proteomes" id="UP000037755"/>
    </source>
</evidence>
<organism evidence="2 3">
    <name type="scientific">Flavobacterium akiainvivens</name>
    <dbReference type="NCBI Taxonomy" id="1202724"/>
    <lineage>
        <taxon>Bacteria</taxon>
        <taxon>Pseudomonadati</taxon>
        <taxon>Bacteroidota</taxon>
        <taxon>Flavobacteriia</taxon>
        <taxon>Flavobacteriales</taxon>
        <taxon>Flavobacteriaceae</taxon>
        <taxon>Flavobacterium</taxon>
    </lineage>
</organism>
<dbReference type="EMBL" id="LIYD01000005">
    <property type="protein sequence ID" value="KOS04653.1"/>
    <property type="molecule type" value="Genomic_DNA"/>
</dbReference>
<proteinExistence type="predicted"/>
<dbReference type="PATRIC" id="fig|1202724.3.peg.53"/>
<dbReference type="AlphaFoldDB" id="A0A0M8M700"/>
<name>A0A0M8M700_9FLAO</name>
<dbReference type="STRING" id="1202724.AM493_00300"/>
<feature type="signal peptide" evidence="1">
    <location>
        <begin position="1"/>
        <end position="23"/>
    </location>
</feature>
<comment type="caution">
    <text evidence="2">The sequence shown here is derived from an EMBL/GenBank/DDBJ whole genome shotgun (WGS) entry which is preliminary data.</text>
</comment>
<dbReference type="Gene3D" id="1.10.4030.10">
    <property type="entry name" value="Porin chaperone SurA, peptide-binding domain"/>
    <property type="match status" value="1"/>
</dbReference>
<keyword evidence="3" id="KW-1185">Reference proteome</keyword>
<accession>A0A0M8M700</accession>
<evidence type="ECO:0000313" key="2">
    <source>
        <dbReference type="EMBL" id="KOS04653.1"/>
    </source>
</evidence>
<protein>
    <submittedName>
        <fullName evidence="2">Uncharacterized protein</fullName>
    </submittedName>
</protein>
<keyword evidence="1" id="KW-0732">Signal</keyword>
<gene>
    <name evidence="2" type="ORF">AM493_00300</name>
</gene>
<feature type="chain" id="PRO_5005818120" evidence="1">
    <location>
        <begin position="24"/>
        <end position="283"/>
    </location>
</feature>
<reference evidence="2 3" key="1">
    <citation type="submission" date="2015-08" db="EMBL/GenBank/DDBJ databases">
        <title>Whole genome sequence of Flavobacterium akiainvivens IK-1T, from decaying Wikstroemia oahuensis, an endemic Hawaiian shrub.</title>
        <authorList>
            <person name="Wan X."/>
            <person name="Hou S."/>
            <person name="Saito J."/>
            <person name="Donachie S."/>
        </authorList>
    </citation>
    <scope>NUCLEOTIDE SEQUENCE [LARGE SCALE GENOMIC DNA]</scope>
    <source>
        <strain evidence="2 3">IK-1</strain>
    </source>
</reference>